<dbReference type="InterPro" id="IPR036866">
    <property type="entry name" value="RibonucZ/Hydroxyglut_hydro"/>
</dbReference>
<accession>A0A0B1Z634</accession>
<evidence type="ECO:0000313" key="1">
    <source>
        <dbReference type="EMBL" id="KHK64828.1"/>
    </source>
</evidence>
<dbReference type="PANTHER" id="PTHR30619">
    <property type="entry name" value="DNA INTERNALIZATION/COMPETENCE PROTEIN COMEC/REC2"/>
    <property type="match status" value="1"/>
</dbReference>
<dbReference type="OrthoDB" id="9761531at2"/>
<comment type="caution">
    <text evidence="1">The sequence shown here is derived from an EMBL/GenBank/DDBJ whole genome shotgun (WGS) entry which is preliminary data.</text>
</comment>
<dbReference type="AlphaFoldDB" id="A0A0B1Z634"/>
<sequence length="493" mass="54945">MGEYETKEHDAFEGKRRQFTALLEIERDEQNEETGGWVIFDGFARTFSDEQIFDLLALRTTFNSLAKLFSGLAEYTGQWVSIEVASHAAAHSIPAEVVMFGDNTESIYLHITSLTPAQLEPDEYRMLTLSGEARTPATFIAAILDFSLRASGDLAAAAYDVGQGNCNAIVDQYEHPRVFFDLGWAPNFHSFTRPPSQPDFFACDRRTVAPVVLSHWDMDHWSYAIKRSAFNPTNLTTRHEWNAQALQRFWIGRAPQTKAHQIGPLAMSFYRELTKVHLFPGIPAMLLWPNNCRRIDFSEGWLEACDPPSHLPQDRNNTGIAMFVQPNRKGPAILMTGDADFPSIPSLQTNKRLKLAGMIAPHHGSRITVADVPKPLKRGPKKLVLSVGNGNVYGHPKQESIDAYQAKGWDWDVVATHQRQTCPHTVALFPATHSHLHGNVLLKFSPGAPDPKCGCGQVRQGNLCLIPSHVVTSCPPSGTRKTYIRKKKTAVVP</sequence>
<proteinExistence type="predicted"/>
<dbReference type="Gene3D" id="3.60.15.10">
    <property type="entry name" value="Ribonuclease Z/Hydroxyacylglutathione hydrolase-like"/>
    <property type="match status" value="1"/>
</dbReference>
<dbReference type="InterPro" id="IPR052159">
    <property type="entry name" value="Competence_DNA_uptake"/>
</dbReference>
<dbReference type="RefSeq" id="WP_039591218.1">
    <property type="nucleotide sequence ID" value="NZ_JQGJ02000001.1"/>
</dbReference>
<evidence type="ECO:0000313" key="2">
    <source>
        <dbReference type="Proteomes" id="UP000030949"/>
    </source>
</evidence>
<protein>
    <recommendedName>
        <fullName evidence="3">Metallo-hydrolase/oxidoreductase</fullName>
    </recommendedName>
</protein>
<evidence type="ECO:0008006" key="3">
    <source>
        <dbReference type="Google" id="ProtNLM"/>
    </source>
</evidence>
<dbReference type="SUPFAM" id="SSF56281">
    <property type="entry name" value="Metallo-hydrolase/oxidoreductase"/>
    <property type="match status" value="1"/>
</dbReference>
<dbReference type="Proteomes" id="UP000030949">
    <property type="component" value="Unassembled WGS sequence"/>
</dbReference>
<name>A0A0B1Z634_9PSED</name>
<reference evidence="2" key="1">
    <citation type="submission" date="2015-03" db="EMBL/GenBank/DDBJ databases">
        <title>Pseudomonas frederiksbergensis hydrocarbon degrader.</title>
        <authorList>
            <person name="Brown L.M."/>
            <person name="Ruiz O.N."/>
            <person name="Mueller S."/>
            <person name="Gunasekera T.S."/>
        </authorList>
    </citation>
    <scope>NUCLEOTIDE SEQUENCE [LARGE SCALE GENOMIC DNA]</scope>
    <source>
        <strain evidence="2">SI8</strain>
    </source>
</reference>
<gene>
    <name evidence="1" type="ORF">JZ00_10970</name>
</gene>
<dbReference type="EMBL" id="JQGJ01000005">
    <property type="protein sequence ID" value="KHK64828.1"/>
    <property type="molecule type" value="Genomic_DNA"/>
</dbReference>
<dbReference type="PANTHER" id="PTHR30619:SF1">
    <property type="entry name" value="RECOMBINATION PROTEIN 2"/>
    <property type="match status" value="1"/>
</dbReference>
<organism evidence="1 2">
    <name type="scientific">Pseudomonas frederiksbergensis</name>
    <dbReference type="NCBI Taxonomy" id="104087"/>
    <lineage>
        <taxon>Bacteria</taxon>
        <taxon>Pseudomonadati</taxon>
        <taxon>Pseudomonadota</taxon>
        <taxon>Gammaproteobacteria</taxon>
        <taxon>Pseudomonadales</taxon>
        <taxon>Pseudomonadaceae</taxon>
        <taxon>Pseudomonas</taxon>
    </lineage>
</organism>